<protein>
    <recommendedName>
        <fullName evidence="8">AMP-dependent synthetase/ligase domain-containing protein</fullName>
    </recommendedName>
</protein>
<feature type="domain" description="AMP-binding enzyme C-terminal" evidence="5">
    <location>
        <begin position="505"/>
        <end position="580"/>
    </location>
</feature>
<comment type="similarity">
    <text evidence="2">Belongs to the ATP-dependent AMP-binding enzyme family.</text>
</comment>
<evidence type="ECO:0000256" key="2">
    <source>
        <dbReference type="ARBA" id="ARBA00006432"/>
    </source>
</evidence>
<evidence type="ECO:0000313" key="6">
    <source>
        <dbReference type="EnsemblMetazoa" id="XP_012055689.1"/>
    </source>
</evidence>
<feature type="domain" description="AMP-dependent synthetase/ligase" evidence="4">
    <location>
        <begin position="77"/>
        <end position="455"/>
    </location>
</feature>
<evidence type="ECO:0000259" key="4">
    <source>
        <dbReference type="Pfam" id="PF00501"/>
    </source>
</evidence>
<evidence type="ECO:0000259" key="5">
    <source>
        <dbReference type="Pfam" id="PF13193"/>
    </source>
</evidence>
<dbReference type="KEGG" id="acep:105618768"/>
<dbReference type="Pfam" id="PF13193">
    <property type="entry name" value="AMP-binding_C"/>
    <property type="match status" value="1"/>
</dbReference>
<evidence type="ECO:0000256" key="1">
    <source>
        <dbReference type="ARBA" id="ARBA00004275"/>
    </source>
</evidence>
<dbReference type="GO" id="GO:0046949">
    <property type="term" value="P:fatty-acyl-CoA biosynthetic process"/>
    <property type="evidence" value="ECO:0007669"/>
    <property type="project" value="TreeGrafter"/>
</dbReference>
<gene>
    <name evidence="6" type="primary">105618768</name>
</gene>
<dbReference type="Proteomes" id="UP000005205">
    <property type="component" value="Unassembled WGS sequence"/>
</dbReference>
<dbReference type="EMBL" id="ADTU01012955">
    <property type="status" value="NOT_ANNOTATED_CDS"/>
    <property type="molecule type" value="Genomic_DNA"/>
</dbReference>
<comment type="subcellular location">
    <subcellularLocation>
        <location evidence="1">Peroxisome</location>
    </subcellularLocation>
</comment>
<dbReference type="eggNOG" id="KOG1176">
    <property type="taxonomic scope" value="Eukaryota"/>
</dbReference>
<dbReference type="GO" id="GO:0005777">
    <property type="term" value="C:peroxisome"/>
    <property type="evidence" value="ECO:0007669"/>
    <property type="project" value="UniProtKB-SubCell"/>
</dbReference>
<keyword evidence="7" id="KW-1185">Reference proteome</keyword>
<dbReference type="InterPro" id="IPR020845">
    <property type="entry name" value="AMP-binding_CS"/>
</dbReference>
<dbReference type="STRING" id="12957.A0A158NDT1"/>
<proteinExistence type="inferred from homology"/>
<evidence type="ECO:0000313" key="7">
    <source>
        <dbReference type="Proteomes" id="UP000005205"/>
    </source>
</evidence>
<dbReference type="PROSITE" id="PS00455">
    <property type="entry name" value="AMP_BINDING"/>
    <property type="match status" value="1"/>
</dbReference>
<reference evidence="6" key="2">
    <citation type="submission" date="2016-04" db="UniProtKB">
        <authorList>
            <consortium name="EnsemblMetazoa"/>
        </authorList>
    </citation>
    <scope>IDENTIFICATION</scope>
</reference>
<dbReference type="PANTHER" id="PTHR24096">
    <property type="entry name" value="LONG-CHAIN-FATTY-ACID--COA LIGASE"/>
    <property type="match status" value="1"/>
</dbReference>
<dbReference type="PANTHER" id="PTHR24096:SF422">
    <property type="entry name" value="BCDNA.GH02901"/>
    <property type="match status" value="1"/>
</dbReference>
<evidence type="ECO:0000256" key="3">
    <source>
        <dbReference type="ARBA" id="ARBA00023140"/>
    </source>
</evidence>
<name>A0A158NDT1_ATTCE</name>
<dbReference type="FunFam" id="3.30.300.30:FF:000007">
    <property type="entry name" value="4-coumarate--CoA ligase 2"/>
    <property type="match status" value="1"/>
</dbReference>
<evidence type="ECO:0008006" key="8">
    <source>
        <dbReference type="Google" id="ProtNLM"/>
    </source>
</evidence>
<dbReference type="InterPro" id="IPR000873">
    <property type="entry name" value="AMP-dep_synth/lig_dom"/>
</dbReference>
<dbReference type="InterPro" id="IPR025110">
    <property type="entry name" value="AMP-bd_C"/>
</dbReference>
<dbReference type="InParanoid" id="A0A158NDT1"/>
<keyword evidence="3" id="KW-0576">Peroxisome</keyword>
<dbReference type="InterPro" id="IPR045851">
    <property type="entry name" value="AMP-bd_C_sf"/>
</dbReference>
<organism evidence="6 7">
    <name type="scientific">Atta cephalotes</name>
    <name type="common">Leafcutter ant</name>
    <dbReference type="NCBI Taxonomy" id="12957"/>
    <lineage>
        <taxon>Eukaryota</taxon>
        <taxon>Metazoa</taxon>
        <taxon>Ecdysozoa</taxon>
        <taxon>Arthropoda</taxon>
        <taxon>Hexapoda</taxon>
        <taxon>Insecta</taxon>
        <taxon>Pterygota</taxon>
        <taxon>Neoptera</taxon>
        <taxon>Endopterygota</taxon>
        <taxon>Hymenoptera</taxon>
        <taxon>Apocrita</taxon>
        <taxon>Aculeata</taxon>
        <taxon>Formicoidea</taxon>
        <taxon>Formicidae</taxon>
        <taxon>Myrmicinae</taxon>
        <taxon>Atta</taxon>
    </lineage>
</organism>
<dbReference type="InterPro" id="IPR042099">
    <property type="entry name" value="ANL_N_sf"/>
</dbReference>
<sequence>MTILQLSLFTRISYINIKCIKECIVNVSSKNHWRKFNKHRYYATTINLKVDAQNVVSSGLSDISGFENIHLHDFIWEKVGRWSNHTALVCANTGRSYTYGQLRKACGKLATSLRKNNLLSGDTIAIILPNIPEFAIIILAANEAGLRTTLINPTYTIYEIKRQLENADAQAIFTFPAKYIDIKASIEKNSKIKLPIIIVNDGTNASSISGTIQLNDLIRDDIEDFSISQKTGISCEDTVFLPYSSGTTGLPKGVESSHRNIVVNILQSADPIFFPGIEASEHHQDIIPLILPLYHYYGLATMYAYLRIGAKLVCLPQFSTENFIKLFENHRCTLLHVVPPIVQMMTYNERITPRHIESVRITLTAAAPLGEKLITKFQSRFTNDMNFMQGYGMTELSPFVTISSVNTSTLSCGYLLPNTQMRIVNTRDDTLGRNLGPHEVGEIYVRGPQVMKGYYKNPKATEETMDRDWFKTGDLGYYTEDGLLYVQGRLKELIKVKGYQVAPTELEEVIRHYDNIEDVAVIGVTHENYGEIPKAFVVPKSGIKINENKLKKFVAKHVAKYKQLGYVQVIESIPKSAAGKILRKELKNL</sequence>
<dbReference type="AlphaFoldDB" id="A0A158NDT1"/>
<dbReference type="CDD" id="cd05911">
    <property type="entry name" value="Firefly_Luc_like"/>
    <property type="match status" value="1"/>
</dbReference>
<dbReference type="SUPFAM" id="SSF56801">
    <property type="entry name" value="Acetyl-CoA synthetase-like"/>
    <property type="match status" value="1"/>
</dbReference>
<dbReference type="Gene3D" id="3.40.50.12780">
    <property type="entry name" value="N-terminal domain of ligase-like"/>
    <property type="match status" value="1"/>
</dbReference>
<dbReference type="GO" id="GO:0004467">
    <property type="term" value="F:long-chain fatty acid-CoA ligase activity"/>
    <property type="evidence" value="ECO:0007669"/>
    <property type="project" value="TreeGrafter"/>
</dbReference>
<reference evidence="7" key="1">
    <citation type="journal article" date="2011" name="PLoS Genet.">
        <title>The genome sequence of the leaf-cutter ant Atta cephalotes reveals insights into its obligate symbiotic lifestyle.</title>
        <authorList>
            <person name="Suen G."/>
            <person name="Teiling C."/>
            <person name="Li L."/>
            <person name="Holt C."/>
            <person name="Abouheif E."/>
            <person name="Bornberg-Bauer E."/>
            <person name="Bouffard P."/>
            <person name="Caldera E.J."/>
            <person name="Cash E."/>
            <person name="Cavanaugh A."/>
            <person name="Denas O."/>
            <person name="Elhaik E."/>
            <person name="Fave M.J."/>
            <person name="Gadau J."/>
            <person name="Gibson J.D."/>
            <person name="Graur D."/>
            <person name="Grubbs K.J."/>
            <person name="Hagen D.E."/>
            <person name="Harkins T.T."/>
            <person name="Helmkampf M."/>
            <person name="Hu H."/>
            <person name="Johnson B.R."/>
            <person name="Kim J."/>
            <person name="Marsh S.E."/>
            <person name="Moeller J.A."/>
            <person name="Munoz-Torres M.C."/>
            <person name="Murphy M.C."/>
            <person name="Naughton M.C."/>
            <person name="Nigam S."/>
            <person name="Overson R."/>
            <person name="Rajakumar R."/>
            <person name="Reese J.T."/>
            <person name="Scott J.J."/>
            <person name="Smith C.R."/>
            <person name="Tao S."/>
            <person name="Tsutsui N.D."/>
            <person name="Viljakainen L."/>
            <person name="Wissler L."/>
            <person name="Yandell M.D."/>
            <person name="Zimmer F."/>
            <person name="Taylor J."/>
            <person name="Slater S.C."/>
            <person name="Clifton S.W."/>
            <person name="Warren W.C."/>
            <person name="Elsik C.G."/>
            <person name="Smith C.D."/>
            <person name="Weinstock G.M."/>
            <person name="Gerardo N.M."/>
            <person name="Currie C.R."/>
        </authorList>
    </citation>
    <scope>NUCLEOTIDE SEQUENCE [LARGE SCALE GENOMIC DNA]</scope>
</reference>
<dbReference type="Gene3D" id="3.30.300.30">
    <property type="match status" value="1"/>
</dbReference>
<dbReference type="OrthoDB" id="10253869at2759"/>
<dbReference type="Pfam" id="PF00501">
    <property type="entry name" value="AMP-binding"/>
    <property type="match status" value="1"/>
</dbReference>
<accession>A0A158NDT1</accession>
<dbReference type="EnsemblMetazoa" id="XM_012200299.1">
    <property type="protein sequence ID" value="XP_012055689.1"/>
    <property type="gene ID" value="LOC105618768"/>
</dbReference>